<gene>
    <name evidence="1" type="ORF">E2986_03920</name>
</gene>
<proteinExistence type="predicted"/>
<reference evidence="1" key="1">
    <citation type="submission" date="2019-11" db="EMBL/GenBank/DDBJ databases">
        <title>The nuclear and mitochondrial genomes of Frieseomelitta varia - a highly eusocial stingless bee (Meliponini) with a permanently sterile worker caste.</title>
        <authorList>
            <person name="Freitas F.C.P."/>
            <person name="Lourenco A.P."/>
            <person name="Nunes F.M.F."/>
            <person name="Paschoal A.R."/>
            <person name="Abreu F.C.P."/>
            <person name="Barbin F.O."/>
            <person name="Bataglia L."/>
            <person name="Cardoso-Junior C.A.M."/>
            <person name="Cervoni M.S."/>
            <person name="Silva S.R."/>
            <person name="Dalarmi F."/>
            <person name="Del Lama M.A."/>
            <person name="Depintor T.S."/>
            <person name="Ferreira K.M."/>
            <person name="Goria P.S."/>
            <person name="Jaskot M.C."/>
            <person name="Lago D.C."/>
            <person name="Luna-Lucena D."/>
            <person name="Moda L.M."/>
            <person name="Nascimento L."/>
            <person name="Pedrino M."/>
            <person name="Rabico F.O."/>
            <person name="Sanches F.C."/>
            <person name="Santos D.E."/>
            <person name="Santos C.G."/>
            <person name="Vieira J."/>
            <person name="Lopes T.F."/>
            <person name="Barchuk A.R."/>
            <person name="Hartfelder K."/>
            <person name="Simoes Z.L.P."/>
            <person name="Bitondi M.M.G."/>
            <person name="Pinheiro D.G."/>
        </authorList>
    </citation>
    <scope>NUCLEOTIDE SEQUENCE</scope>
    <source>
        <strain evidence="1">USP_RPSP 00005682</strain>
        <tissue evidence="1">Whole individual</tissue>
    </source>
</reference>
<evidence type="ECO:0000313" key="2">
    <source>
        <dbReference type="Proteomes" id="UP000655588"/>
    </source>
</evidence>
<keyword evidence="2" id="KW-1185">Reference proteome</keyword>
<organism evidence="1 2">
    <name type="scientific">Frieseomelitta varia</name>
    <dbReference type="NCBI Taxonomy" id="561572"/>
    <lineage>
        <taxon>Eukaryota</taxon>
        <taxon>Metazoa</taxon>
        <taxon>Ecdysozoa</taxon>
        <taxon>Arthropoda</taxon>
        <taxon>Hexapoda</taxon>
        <taxon>Insecta</taxon>
        <taxon>Pterygota</taxon>
        <taxon>Neoptera</taxon>
        <taxon>Endopterygota</taxon>
        <taxon>Hymenoptera</taxon>
        <taxon>Apocrita</taxon>
        <taxon>Aculeata</taxon>
        <taxon>Apoidea</taxon>
        <taxon>Anthophila</taxon>
        <taxon>Apidae</taxon>
        <taxon>Frieseomelitta</taxon>
    </lineage>
</organism>
<evidence type="ECO:0000313" key="1">
    <source>
        <dbReference type="EMBL" id="KAF3421275.1"/>
    </source>
</evidence>
<accession>A0A833RR96</accession>
<dbReference type="AlphaFoldDB" id="A0A833RR96"/>
<protein>
    <submittedName>
        <fullName evidence="1">Uncharacterized protein</fullName>
    </submittedName>
</protein>
<comment type="caution">
    <text evidence="1">The sequence shown here is derived from an EMBL/GenBank/DDBJ whole genome shotgun (WGS) entry which is preliminary data.</text>
</comment>
<dbReference type="EMBL" id="WNWW01000875">
    <property type="protein sequence ID" value="KAF3421275.1"/>
    <property type="molecule type" value="Genomic_DNA"/>
</dbReference>
<name>A0A833RR96_9HYME</name>
<dbReference type="Proteomes" id="UP000655588">
    <property type="component" value="Unassembled WGS sequence"/>
</dbReference>
<sequence length="143" mass="16406">MVSVFGVLRNGCPVSRSPLRRKDEQRIRRVAGEQLQRLEASKRASMQSERVHTDMVHLELVEEAYEASSECVDKYPNCALVVKSVANLYSLCTHVIAADTNYVYCITLSITREVFIKLTPWLDPTENNVDHLKYLYRSDKTLL</sequence>